<organism evidence="6">
    <name type="scientific">Anisakis simplex</name>
    <name type="common">Herring worm</name>
    <dbReference type="NCBI Taxonomy" id="6269"/>
    <lineage>
        <taxon>Eukaryota</taxon>
        <taxon>Metazoa</taxon>
        <taxon>Ecdysozoa</taxon>
        <taxon>Nematoda</taxon>
        <taxon>Chromadorea</taxon>
        <taxon>Rhabditida</taxon>
        <taxon>Spirurina</taxon>
        <taxon>Ascaridomorpha</taxon>
        <taxon>Ascaridoidea</taxon>
        <taxon>Anisakidae</taxon>
        <taxon>Anisakis</taxon>
        <taxon>Anisakis simplex complex</taxon>
    </lineage>
</organism>
<dbReference type="PANTHER" id="PTHR45738:SF5">
    <property type="entry name" value="POLYPHOSPHOINOSITIDE PHOSPHATASE"/>
    <property type="match status" value="1"/>
</dbReference>
<feature type="region of interest" description="Disordered" evidence="4">
    <location>
        <begin position="747"/>
        <end position="770"/>
    </location>
</feature>
<evidence type="ECO:0000256" key="1">
    <source>
        <dbReference type="ARBA" id="ARBA00004308"/>
    </source>
</evidence>
<protein>
    <submittedName>
        <fullName evidence="6">Polyphosphoinositide phosphatase (inferred by orthology to a human protein)</fullName>
    </submittedName>
</protein>
<proteinExistence type="predicted"/>
<keyword evidence="2" id="KW-0378">Hydrolase</keyword>
<dbReference type="PROSITE" id="PS50275">
    <property type="entry name" value="SAC"/>
    <property type="match status" value="1"/>
</dbReference>
<name>A0A0M3JWZ7_ANISI</name>
<evidence type="ECO:0000256" key="2">
    <source>
        <dbReference type="ARBA" id="ARBA00022801"/>
    </source>
</evidence>
<dbReference type="InterPro" id="IPR043573">
    <property type="entry name" value="Fig4-like"/>
</dbReference>
<evidence type="ECO:0000256" key="3">
    <source>
        <dbReference type="ARBA" id="ARBA00023136"/>
    </source>
</evidence>
<sequence>LWTNSMRMRLRHLSVYETGASFYIVGSDVSQKNYHVLKIDRKDSRELAIGEPDHLYSKNDVMELLATISEGSSIVFKSHLEKRSSATENKHKGLMERASNAFGIVGVVRFLEGYYIVIATKARMVASFGYHSIYKIEEVAMVQVAADGPSTNPDEQRYLKIFQSVDLTTDFYFSYTYDLSRTLQENVTQKCGWRGGVQNESTTTFSADQKFVWNRFLLEPLRSRFVSEQWMLEIVHGYVGQQIIELPCARLSLTLIGRRSSEYAGTRYLKRGSNFQGNVANDVETEQIIWDMWSSPNFLYGKFSAFVQRRGSVPLLWSQDPATRGVVGKPLISIDINEPTAQTAAAHFRELRKKYGFPIIVMNLVKRREKRRHEAVLHDQFLKAVKYLNQFTPGPERIAYLSFDVARCNRTGLVINRLEEVGLRCVIRHGWFQTFPRLYCRLVRPNALLSDYEPQIHSNGRFLLQHGISRTNCVDCLDRTNVAQFVIGTFFVTCEIIWFVVSGKVALGLQLYSMGFVDEPVLLLSSEVCRIYEDLMDEHGDKLALQYAGSQLVHSIKTYKKISAFQERSRDVIQTLSRYYSNTFGDYDKQNAINLFLGVFRPGSLPHLWDYATDYYLHFPIGYRNTADYCQWYVGSEQEVCPPNGRRKITVDSDISNDFASDAHDSDSITTQVLLNEDAFDEYYRVWELSNFDVLIREQRDLQKSVTVDGINQSVAQSYSFAKLWKTYCIFGSQVVKSAHSLLQQETSGQSKSSGVKQKKSTLADDDDDEDEPIVKWDAEVHYEPEFDAVRLISNQSRGWVMLLIVLQITLRNRHQNDWNRAKMRRSVEIVPVNENKGLSTGLKSTMETYGFTLKMPNDVDMQKYSKYVRLGGTKLDSEDWHAFKPKRLSDLSVPGIEDYRRLKPLSVYTADNIFQTEMPEVSKASMRVYVETANFTGHGTKAPSSSDMNSYERYSPAKRHSASNLLHTSIKIDDRAHQIVVF</sequence>
<dbReference type="WBParaSite" id="ASIM_0001284201-mRNA-1">
    <property type="protein sequence ID" value="ASIM_0001284201-mRNA-1"/>
    <property type="gene ID" value="ASIM_0001284201"/>
</dbReference>
<dbReference type="GO" id="GO:0046856">
    <property type="term" value="P:phosphatidylinositol dephosphorylation"/>
    <property type="evidence" value="ECO:0007669"/>
    <property type="project" value="InterPro"/>
</dbReference>
<evidence type="ECO:0000313" key="6">
    <source>
        <dbReference type="WBParaSite" id="ASIM_0001284201-mRNA-1"/>
    </source>
</evidence>
<dbReference type="Pfam" id="PF02383">
    <property type="entry name" value="Syja_N"/>
    <property type="match status" value="1"/>
</dbReference>
<dbReference type="InterPro" id="IPR002013">
    <property type="entry name" value="SAC_dom"/>
</dbReference>
<dbReference type="PANTHER" id="PTHR45738">
    <property type="entry name" value="POLYPHOSPHOINOSITIDE PHOSPHATASE"/>
    <property type="match status" value="1"/>
</dbReference>
<accession>A0A0M3JWZ7</accession>
<dbReference type="GO" id="GO:0012505">
    <property type="term" value="C:endomembrane system"/>
    <property type="evidence" value="ECO:0007669"/>
    <property type="project" value="UniProtKB-SubCell"/>
</dbReference>
<keyword evidence="3" id="KW-0472">Membrane</keyword>
<feature type="domain" description="SAC" evidence="5">
    <location>
        <begin position="162"/>
        <end position="549"/>
    </location>
</feature>
<evidence type="ECO:0000259" key="5">
    <source>
        <dbReference type="PROSITE" id="PS50275"/>
    </source>
</evidence>
<dbReference type="AlphaFoldDB" id="A0A0M3JWZ7"/>
<reference evidence="6" key="1">
    <citation type="submission" date="2017-02" db="UniProtKB">
        <authorList>
            <consortium name="WormBaseParasite"/>
        </authorList>
    </citation>
    <scope>IDENTIFICATION</scope>
</reference>
<comment type="subcellular location">
    <subcellularLocation>
        <location evidence="1">Endomembrane system</location>
    </subcellularLocation>
</comment>
<evidence type="ECO:0000256" key="4">
    <source>
        <dbReference type="SAM" id="MobiDB-lite"/>
    </source>
</evidence>
<dbReference type="GO" id="GO:0043813">
    <property type="term" value="F:phosphatidylinositol-3,5-bisphosphate 5-phosphatase activity"/>
    <property type="evidence" value="ECO:0007669"/>
    <property type="project" value="InterPro"/>
</dbReference>